<gene>
    <name evidence="13" type="ORF">EHS15_11010</name>
</gene>
<keyword evidence="8 9" id="KW-0560">Oxidoreductase</keyword>
<sequence length="329" mass="37040">MEGLLDFRLRDIITKIGGIDQCVSEFIRVNDTLLPSQRFYRYVPELNHNCRTKAGVPVKVQLLGSDPVCMAENAAKVASLGAYGIDLNFGCPAPTVNRNRGGAVLLKEPDVLYKIVYETRKAVPSTIPVTAKMRLGFESTEQAIDCAKALEGGGAEEIVVHARTKMDGYKPPAYWEWIAKIKKEVRVSIVANGEIWTKEDAIRCHEISGCSDLMIGRGMIANPTLALEIQGERNEAFPWEEMKSILYKYWIHLASLMDTQSRLGRIKQWLYYLSRQYSEAQKDFTAVKRFTNQEEMDLYLCEDLAAGIEVEMQRKAFRCIGAESPVGDL</sequence>
<feature type="binding site" evidence="11">
    <location>
        <position position="132"/>
    </location>
    <ligand>
        <name>FMN</name>
        <dbReference type="ChEBI" id="CHEBI:58210"/>
    </ligand>
</feature>
<dbReference type="PROSITE" id="PS01136">
    <property type="entry name" value="UPF0034"/>
    <property type="match status" value="1"/>
</dbReference>
<keyword evidence="11" id="KW-0547">Nucleotide-binding</keyword>
<keyword evidence="4 9" id="KW-0288">FMN</keyword>
<dbReference type="PANTHER" id="PTHR11082">
    <property type="entry name" value="TRNA-DIHYDROURIDINE SYNTHASE"/>
    <property type="match status" value="1"/>
</dbReference>
<dbReference type="PIRSF" id="PIRSF006621">
    <property type="entry name" value="Dus"/>
    <property type="match status" value="1"/>
</dbReference>
<evidence type="ECO:0000259" key="12">
    <source>
        <dbReference type="Pfam" id="PF01207"/>
    </source>
</evidence>
<dbReference type="Gene3D" id="1.20.225.30">
    <property type="entry name" value="Dihydrouridine synthase, C-terminal recognition domain"/>
    <property type="match status" value="1"/>
</dbReference>
<dbReference type="EMBL" id="RQHW01000042">
    <property type="protein sequence ID" value="TGN19081.1"/>
    <property type="molecule type" value="Genomic_DNA"/>
</dbReference>
<feature type="active site" description="Proton donor" evidence="10">
    <location>
        <position position="91"/>
    </location>
</feature>
<organism evidence="13 14">
    <name type="scientific">Leptospira idonii</name>
    <dbReference type="NCBI Taxonomy" id="1193500"/>
    <lineage>
        <taxon>Bacteria</taxon>
        <taxon>Pseudomonadati</taxon>
        <taxon>Spirochaetota</taxon>
        <taxon>Spirochaetia</taxon>
        <taxon>Leptospirales</taxon>
        <taxon>Leptospiraceae</taxon>
        <taxon>Leptospira</taxon>
    </lineage>
</organism>
<dbReference type="Pfam" id="PF01207">
    <property type="entry name" value="Dus"/>
    <property type="match status" value="1"/>
</dbReference>
<keyword evidence="5 9" id="KW-0819">tRNA processing</keyword>
<evidence type="ECO:0000256" key="4">
    <source>
        <dbReference type="ARBA" id="ARBA00022643"/>
    </source>
</evidence>
<evidence type="ECO:0000256" key="9">
    <source>
        <dbReference type="PIRNR" id="PIRNR006621"/>
    </source>
</evidence>
<evidence type="ECO:0000256" key="5">
    <source>
        <dbReference type="ARBA" id="ARBA00022694"/>
    </source>
</evidence>
<reference evidence="13" key="1">
    <citation type="journal article" date="2019" name="PLoS Negl. Trop. Dis.">
        <title>Revisiting the worldwide diversity of Leptospira species in the environment.</title>
        <authorList>
            <person name="Vincent A.T."/>
            <person name="Schiettekatte O."/>
            <person name="Bourhy P."/>
            <person name="Veyrier F.J."/>
            <person name="Picardeau M."/>
        </authorList>
    </citation>
    <scope>NUCLEOTIDE SEQUENCE [LARGE SCALE GENOMIC DNA]</scope>
    <source>
        <strain evidence="13">201300427</strain>
    </source>
</reference>
<dbReference type="InterPro" id="IPR042270">
    <property type="entry name" value="DusC_C"/>
</dbReference>
<evidence type="ECO:0000256" key="6">
    <source>
        <dbReference type="ARBA" id="ARBA00022857"/>
    </source>
</evidence>
<dbReference type="GO" id="GO:0000049">
    <property type="term" value="F:tRNA binding"/>
    <property type="evidence" value="ECO:0007669"/>
    <property type="project" value="UniProtKB-KW"/>
</dbReference>
<evidence type="ECO:0000256" key="7">
    <source>
        <dbReference type="ARBA" id="ARBA00022884"/>
    </source>
</evidence>
<keyword evidence="14" id="KW-1185">Reference proteome</keyword>
<dbReference type="PANTHER" id="PTHR11082:SF26">
    <property type="entry name" value="TRNA-DIHYDROURIDINE(16) SYNTHASE"/>
    <property type="match status" value="1"/>
</dbReference>
<feature type="domain" description="DUS-like FMN-binding" evidence="12">
    <location>
        <begin position="1"/>
        <end position="283"/>
    </location>
</feature>
<evidence type="ECO:0000313" key="13">
    <source>
        <dbReference type="EMBL" id="TGN19081.1"/>
    </source>
</evidence>
<comment type="function">
    <text evidence="9">Catalyzes the synthesis of 5,6-dihydrouridine (D), a modified base found in the D-loop of most tRNAs, via the reduction of the C5-C6 double bond in target uridines.</text>
</comment>
<evidence type="ECO:0000256" key="10">
    <source>
        <dbReference type="PIRSR" id="PIRSR006621-1"/>
    </source>
</evidence>
<dbReference type="HAMAP" id="MF_02043">
    <property type="entry name" value="DusC_subfam"/>
    <property type="match status" value="1"/>
</dbReference>
<feature type="binding site" evidence="11">
    <location>
        <position position="161"/>
    </location>
    <ligand>
        <name>FMN</name>
        <dbReference type="ChEBI" id="CHEBI:58210"/>
    </ligand>
</feature>
<keyword evidence="6" id="KW-0521">NADP</keyword>
<dbReference type="InterPro" id="IPR032886">
    <property type="entry name" value="DusC"/>
</dbReference>
<keyword evidence="2" id="KW-0820">tRNA-binding</keyword>
<dbReference type="InterPro" id="IPR013785">
    <property type="entry name" value="Aldolase_TIM"/>
</dbReference>
<evidence type="ECO:0000256" key="8">
    <source>
        <dbReference type="ARBA" id="ARBA00023002"/>
    </source>
</evidence>
<keyword evidence="7" id="KW-0694">RNA-binding</keyword>
<dbReference type="OrthoDB" id="9764501at2"/>
<comment type="caution">
    <text evidence="13">The sequence shown here is derived from an EMBL/GenBank/DDBJ whole genome shotgun (WGS) entry which is preliminary data.</text>
</comment>
<comment type="cofactor">
    <cofactor evidence="1 9 11">
        <name>FMN</name>
        <dbReference type="ChEBI" id="CHEBI:58210"/>
    </cofactor>
</comment>
<dbReference type="Proteomes" id="UP000298058">
    <property type="component" value="Unassembled WGS sequence"/>
</dbReference>
<evidence type="ECO:0000256" key="3">
    <source>
        <dbReference type="ARBA" id="ARBA00022630"/>
    </source>
</evidence>
<evidence type="ECO:0000256" key="11">
    <source>
        <dbReference type="PIRSR" id="PIRSR006621-2"/>
    </source>
</evidence>
<dbReference type="GO" id="GO:0017150">
    <property type="term" value="F:tRNA dihydrouridine synthase activity"/>
    <property type="evidence" value="ECO:0007669"/>
    <property type="project" value="InterPro"/>
</dbReference>
<keyword evidence="3 9" id="KW-0285">Flavoprotein</keyword>
<dbReference type="SUPFAM" id="SSF51395">
    <property type="entry name" value="FMN-linked oxidoreductases"/>
    <property type="match status" value="1"/>
</dbReference>
<dbReference type="CDD" id="cd02801">
    <property type="entry name" value="DUS_like_FMN"/>
    <property type="match status" value="1"/>
</dbReference>
<comment type="similarity">
    <text evidence="9">Belongs to the dus family.</text>
</comment>
<feature type="binding site" evidence="11">
    <location>
        <position position="61"/>
    </location>
    <ligand>
        <name>FMN</name>
        <dbReference type="ChEBI" id="CHEBI:58210"/>
    </ligand>
</feature>
<evidence type="ECO:0000313" key="14">
    <source>
        <dbReference type="Proteomes" id="UP000298058"/>
    </source>
</evidence>
<dbReference type="InterPro" id="IPR035587">
    <property type="entry name" value="DUS-like_FMN-bd"/>
</dbReference>
<evidence type="ECO:0000256" key="2">
    <source>
        <dbReference type="ARBA" id="ARBA00022555"/>
    </source>
</evidence>
<dbReference type="Gene3D" id="3.20.20.70">
    <property type="entry name" value="Aldolase class I"/>
    <property type="match status" value="1"/>
</dbReference>
<dbReference type="GO" id="GO:0050660">
    <property type="term" value="F:flavin adenine dinucleotide binding"/>
    <property type="evidence" value="ECO:0007669"/>
    <property type="project" value="InterPro"/>
</dbReference>
<feature type="binding site" evidence="11">
    <location>
        <begin position="216"/>
        <end position="217"/>
    </location>
    <ligand>
        <name>FMN</name>
        <dbReference type="ChEBI" id="CHEBI:58210"/>
    </ligand>
</feature>
<protein>
    <recommendedName>
        <fullName evidence="9">tRNA-dihydrouridine synthase</fullName>
        <ecNumber evidence="9">1.3.1.-</ecNumber>
    </recommendedName>
</protein>
<proteinExistence type="inferred from homology"/>
<dbReference type="InterPro" id="IPR018517">
    <property type="entry name" value="tRNA_hU_synthase_CS"/>
</dbReference>
<dbReference type="EC" id="1.3.1.-" evidence="9"/>
<accession>A0A4R9LZL8</accession>
<dbReference type="InterPro" id="IPR001269">
    <property type="entry name" value="DUS_fam"/>
</dbReference>
<dbReference type="AlphaFoldDB" id="A0A4R9LZL8"/>
<evidence type="ECO:0000256" key="1">
    <source>
        <dbReference type="ARBA" id="ARBA00001917"/>
    </source>
</evidence>
<name>A0A4R9LZL8_9LEPT</name>